<evidence type="ECO:0000313" key="2">
    <source>
        <dbReference type="Proteomes" id="UP000198598"/>
    </source>
</evidence>
<dbReference type="AlphaFoldDB" id="A0A1I2I2G1"/>
<gene>
    <name evidence="1" type="ORF">SAMN05216167_15213</name>
</gene>
<sequence>MKMNTQPLLNLQLNLDELVKAFDSLPNEPSGNFRHSVKFTVTDDHGNLVERELLFSWNQDHSDWELNAKGHDLLITASDR</sequence>
<dbReference type="STRING" id="662367.SAMN05216167_15213"/>
<accession>A0A1I2I2G1</accession>
<organism evidence="1 2">
    <name type="scientific">Spirosoma endophyticum</name>
    <dbReference type="NCBI Taxonomy" id="662367"/>
    <lineage>
        <taxon>Bacteria</taxon>
        <taxon>Pseudomonadati</taxon>
        <taxon>Bacteroidota</taxon>
        <taxon>Cytophagia</taxon>
        <taxon>Cytophagales</taxon>
        <taxon>Cytophagaceae</taxon>
        <taxon>Spirosoma</taxon>
    </lineage>
</organism>
<proteinExistence type="predicted"/>
<reference evidence="1 2" key="1">
    <citation type="submission" date="2016-10" db="EMBL/GenBank/DDBJ databases">
        <authorList>
            <person name="de Groot N.N."/>
        </authorList>
    </citation>
    <scope>NUCLEOTIDE SEQUENCE [LARGE SCALE GENOMIC DNA]</scope>
    <source>
        <strain evidence="1 2">DSM 26130</strain>
    </source>
</reference>
<dbReference type="RefSeq" id="WP_093835271.1">
    <property type="nucleotide sequence ID" value="NZ_FOLQ01000052.1"/>
</dbReference>
<dbReference type="EMBL" id="FOLQ01000052">
    <property type="protein sequence ID" value="SFF35257.1"/>
    <property type="molecule type" value="Genomic_DNA"/>
</dbReference>
<dbReference type="Proteomes" id="UP000198598">
    <property type="component" value="Unassembled WGS sequence"/>
</dbReference>
<evidence type="ECO:0000313" key="1">
    <source>
        <dbReference type="EMBL" id="SFF35257.1"/>
    </source>
</evidence>
<name>A0A1I2I2G1_9BACT</name>
<protein>
    <submittedName>
        <fullName evidence="1">Uncharacterized protein</fullName>
    </submittedName>
</protein>
<keyword evidence="2" id="KW-1185">Reference proteome</keyword>